<dbReference type="PROSITE" id="PS50097">
    <property type="entry name" value="BTB"/>
    <property type="match status" value="1"/>
</dbReference>
<proteinExistence type="predicted"/>
<reference evidence="3" key="1">
    <citation type="journal article" date="2020" name="Stud. Mycol.">
        <title>101 Dothideomycetes genomes: a test case for predicting lifestyles and emergence of pathogens.</title>
        <authorList>
            <person name="Haridas S."/>
            <person name="Albert R."/>
            <person name="Binder M."/>
            <person name="Bloem J."/>
            <person name="Labutti K."/>
            <person name="Salamov A."/>
            <person name="Andreopoulos B."/>
            <person name="Baker S."/>
            <person name="Barry K."/>
            <person name="Bills G."/>
            <person name="Bluhm B."/>
            <person name="Cannon C."/>
            <person name="Castanera R."/>
            <person name="Culley D."/>
            <person name="Daum C."/>
            <person name="Ezra D."/>
            <person name="Gonzalez J."/>
            <person name="Henrissat B."/>
            <person name="Kuo A."/>
            <person name="Liang C."/>
            <person name="Lipzen A."/>
            <person name="Lutzoni F."/>
            <person name="Magnuson J."/>
            <person name="Mondo S."/>
            <person name="Nolan M."/>
            <person name="Ohm R."/>
            <person name="Pangilinan J."/>
            <person name="Park H.-J."/>
            <person name="Ramirez L."/>
            <person name="Alfaro M."/>
            <person name="Sun H."/>
            <person name="Tritt A."/>
            <person name="Yoshinaga Y."/>
            <person name="Zwiers L.-H."/>
            <person name="Turgeon B."/>
            <person name="Goodwin S."/>
            <person name="Spatafora J."/>
            <person name="Crous P."/>
            <person name="Grigoriev I."/>
        </authorList>
    </citation>
    <scope>NUCLEOTIDE SEQUENCE</scope>
    <source>
        <strain evidence="3">CBS 109.77</strain>
    </source>
</reference>
<name>A0A6A6XFB7_9PLEO</name>
<sequence length="241" mass="27793">MSVAQVTTPIRPSTAATGGTIIVKVGPMAKEYILYKSLLSHYSGFFRGALSGKFRETSDGFITLVDIKTADFDIFVDWLYLQRLDKRFLHTVRRYHVYALADRLLAPDLKNSLFDLIFEKVEADYPSYMMIIFAFENLPEDDVLLQLLVDAQCINRGIERKMGDIDKLYFPDLPKEFLLRVMQKLNEIANKDKEDGRDNGKKRLRRDDYVVHISDIKEDMDEVESNTDSGIADSWNPDSCW</sequence>
<dbReference type="CDD" id="cd18186">
    <property type="entry name" value="BTB_POZ_ZBTB_KLHL-like"/>
    <property type="match status" value="1"/>
</dbReference>
<dbReference type="OrthoDB" id="194443at2759"/>
<dbReference type="AlphaFoldDB" id="A0A6A6XFB7"/>
<dbReference type="PANTHER" id="PTHR47843:SF2">
    <property type="entry name" value="BTB DOMAIN-CONTAINING PROTEIN"/>
    <property type="match status" value="1"/>
</dbReference>
<dbReference type="Pfam" id="PF00651">
    <property type="entry name" value="BTB"/>
    <property type="match status" value="1"/>
</dbReference>
<dbReference type="EMBL" id="MU001881">
    <property type="protein sequence ID" value="KAF2794733.1"/>
    <property type="molecule type" value="Genomic_DNA"/>
</dbReference>
<dbReference type="SUPFAM" id="SSF54695">
    <property type="entry name" value="POZ domain"/>
    <property type="match status" value="1"/>
</dbReference>
<evidence type="ECO:0000256" key="1">
    <source>
        <dbReference type="SAM" id="MobiDB-lite"/>
    </source>
</evidence>
<dbReference type="PANTHER" id="PTHR47843">
    <property type="entry name" value="BTB DOMAIN-CONTAINING PROTEIN-RELATED"/>
    <property type="match status" value="1"/>
</dbReference>
<feature type="region of interest" description="Disordered" evidence="1">
    <location>
        <begin position="220"/>
        <end position="241"/>
    </location>
</feature>
<evidence type="ECO:0000313" key="4">
    <source>
        <dbReference type="Proteomes" id="UP000799757"/>
    </source>
</evidence>
<keyword evidence="4" id="KW-1185">Reference proteome</keyword>
<evidence type="ECO:0000313" key="3">
    <source>
        <dbReference type="EMBL" id="KAF2794733.1"/>
    </source>
</evidence>
<protein>
    <recommendedName>
        <fullName evidence="2">BTB domain-containing protein</fullName>
    </recommendedName>
</protein>
<dbReference type="InterPro" id="IPR000210">
    <property type="entry name" value="BTB/POZ_dom"/>
</dbReference>
<evidence type="ECO:0000259" key="2">
    <source>
        <dbReference type="PROSITE" id="PS50097"/>
    </source>
</evidence>
<dbReference type="Proteomes" id="UP000799757">
    <property type="component" value="Unassembled WGS sequence"/>
</dbReference>
<dbReference type="InterPro" id="IPR011333">
    <property type="entry name" value="SKP1/BTB/POZ_sf"/>
</dbReference>
<dbReference type="Gene3D" id="3.30.710.10">
    <property type="entry name" value="Potassium Channel Kv1.1, Chain A"/>
    <property type="match status" value="1"/>
</dbReference>
<organism evidence="3 4">
    <name type="scientific">Melanomma pulvis-pyrius CBS 109.77</name>
    <dbReference type="NCBI Taxonomy" id="1314802"/>
    <lineage>
        <taxon>Eukaryota</taxon>
        <taxon>Fungi</taxon>
        <taxon>Dikarya</taxon>
        <taxon>Ascomycota</taxon>
        <taxon>Pezizomycotina</taxon>
        <taxon>Dothideomycetes</taxon>
        <taxon>Pleosporomycetidae</taxon>
        <taxon>Pleosporales</taxon>
        <taxon>Melanommataceae</taxon>
        <taxon>Melanomma</taxon>
    </lineage>
</organism>
<accession>A0A6A6XFB7</accession>
<gene>
    <name evidence="3" type="ORF">K505DRAFT_360813</name>
</gene>
<feature type="domain" description="BTB" evidence="2">
    <location>
        <begin position="19"/>
        <end position="88"/>
    </location>
</feature>